<sequence>MTADIKIENFAFDPIKPDGIELNLVMTAKRYTTSTSTQNTKGLTLLFTHSIGAFKECWEPTIETLYANHNPENESLRIREIWSFDKPNHGDAALINADKLHGRPRGVPASEFALQLLTFVNSPLVKGHRLVPIGHSNGCDGWMLATKYIDLSRIPYLATILVESGHMPSKVMDENSELIDFLVSTATKLTLKMKDRWASKEEALKFFSKSRAWSTYDPAAIKLVVEHGLYELPNGEGVTFKSPKEQQALGYGSETPEHREAGHQVGEVARYIPVYLIQGEISNQVPQDIRDTQFVHATAVSIVEGAGHMVVQEQPIALAKHISDMLLKIPSTPAKAPPSKL</sequence>
<evidence type="ECO:0000313" key="2">
    <source>
        <dbReference type="EMBL" id="TFK18656.1"/>
    </source>
</evidence>
<name>A0A5C3KF13_COPMA</name>
<organism evidence="2 3">
    <name type="scientific">Coprinopsis marcescibilis</name>
    <name type="common">Agaric fungus</name>
    <name type="synonym">Psathyrella marcescibilis</name>
    <dbReference type="NCBI Taxonomy" id="230819"/>
    <lineage>
        <taxon>Eukaryota</taxon>
        <taxon>Fungi</taxon>
        <taxon>Dikarya</taxon>
        <taxon>Basidiomycota</taxon>
        <taxon>Agaricomycotina</taxon>
        <taxon>Agaricomycetes</taxon>
        <taxon>Agaricomycetidae</taxon>
        <taxon>Agaricales</taxon>
        <taxon>Agaricineae</taxon>
        <taxon>Psathyrellaceae</taxon>
        <taxon>Coprinopsis</taxon>
    </lineage>
</organism>
<dbReference type="Proteomes" id="UP000307440">
    <property type="component" value="Unassembled WGS sequence"/>
</dbReference>
<dbReference type="Gene3D" id="3.40.50.1820">
    <property type="entry name" value="alpha/beta hydrolase"/>
    <property type="match status" value="1"/>
</dbReference>
<dbReference type="AlphaFoldDB" id="A0A5C3KF13"/>
<proteinExistence type="predicted"/>
<gene>
    <name evidence="2" type="ORF">FA15DRAFT_675110</name>
</gene>
<evidence type="ECO:0000313" key="3">
    <source>
        <dbReference type="Proteomes" id="UP000307440"/>
    </source>
</evidence>
<feature type="domain" description="AB hydrolase-1" evidence="1">
    <location>
        <begin position="45"/>
        <end position="319"/>
    </location>
</feature>
<dbReference type="InterPro" id="IPR029058">
    <property type="entry name" value="AB_hydrolase_fold"/>
</dbReference>
<keyword evidence="3" id="KW-1185">Reference proteome</keyword>
<accession>A0A5C3KF13</accession>
<dbReference type="Pfam" id="PF12697">
    <property type="entry name" value="Abhydrolase_6"/>
    <property type="match status" value="1"/>
</dbReference>
<evidence type="ECO:0000259" key="1">
    <source>
        <dbReference type="Pfam" id="PF12697"/>
    </source>
</evidence>
<dbReference type="InterPro" id="IPR000073">
    <property type="entry name" value="AB_hydrolase_1"/>
</dbReference>
<protein>
    <recommendedName>
        <fullName evidence="1">AB hydrolase-1 domain-containing protein</fullName>
    </recommendedName>
</protein>
<dbReference type="OrthoDB" id="94039at2759"/>
<dbReference type="SUPFAM" id="SSF53474">
    <property type="entry name" value="alpha/beta-Hydrolases"/>
    <property type="match status" value="1"/>
</dbReference>
<reference evidence="2 3" key="1">
    <citation type="journal article" date="2019" name="Nat. Ecol. Evol.">
        <title>Megaphylogeny resolves global patterns of mushroom evolution.</title>
        <authorList>
            <person name="Varga T."/>
            <person name="Krizsan K."/>
            <person name="Foldi C."/>
            <person name="Dima B."/>
            <person name="Sanchez-Garcia M."/>
            <person name="Sanchez-Ramirez S."/>
            <person name="Szollosi G.J."/>
            <person name="Szarkandi J.G."/>
            <person name="Papp V."/>
            <person name="Albert L."/>
            <person name="Andreopoulos W."/>
            <person name="Angelini C."/>
            <person name="Antonin V."/>
            <person name="Barry K.W."/>
            <person name="Bougher N.L."/>
            <person name="Buchanan P."/>
            <person name="Buyck B."/>
            <person name="Bense V."/>
            <person name="Catcheside P."/>
            <person name="Chovatia M."/>
            <person name="Cooper J."/>
            <person name="Damon W."/>
            <person name="Desjardin D."/>
            <person name="Finy P."/>
            <person name="Geml J."/>
            <person name="Haridas S."/>
            <person name="Hughes K."/>
            <person name="Justo A."/>
            <person name="Karasinski D."/>
            <person name="Kautmanova I."/>
            <person name="Kiss B."/>
            <person name="Kocsube S."/>
            <person name="Kotiranta H."/>
            <person name="LaButti K.M."/>
            <person name="Lechner B.E."/>
            <person name="Liimatainen K."/>
            <person name="Lipzen A."/>
            <person name="Lukacs Z."/>
            <person name="Mihaltcheva S."/>
            <person name="Morgado L.N."/>
            <person name="Niskanen T."/>
            <person name="Noordeloos M.E."/>
            <person name="Ohm R.A."/>
            <person name="Ortiz-Santana B."/>
            <person name="Ovrebo C."/>
            <person name="Racz N."/>
            <person name="Riley R."/>
            <person name="Savchenko A."/>
            <person name="Shiryaev A."/>
            <person name="Soop K."/>
            <person name="Spirin V."/>
            <person name="Szebenyi C."/>
            <person name="Tomsovsky M."/>
            <person name="Tulloss R.E."/>
            <person name="Uehling J."/>
            <person name="Grigoriev I.V."/>
            <person name="Vagvolgyi C."/>
            <person name="Papp T."/>
            <person name="Martin F.M."/>
            <person name="Miettinen O."/>
            <person name="Hibbett D.S."/>
            <person name="Nagy L.G."/>
        </authorList>
    </citation>
    <scope>NUCLEOTIDE SEQUENCE [LARGE SCALE GENOMIC DNA]</scope>
    <source>
        <strain evidence="2 3">CBS 121175</strain>
    </source>
</reference>
<dbReference type="EMBL" id="ML210386">
    <property type="protein sequence ID" value="TFK18656.1"/>
    <property type="molecule type" value="Genomic_DNA"/>
</dbReference>